<feature type="domain" description="HTH marR-type" evidence="1">
    <location>
        <begin position="19"/>
        <end position="151"/>
    </location>
</feature>
<name>A0A7H8NBR0_9ACTN</name>
<evidence type="ECO:0000259" key="1">
    <source>
        <dbReference type="PROSITE" id="PS50995"/>
    </source>
</evidence>
<evidence type="ECO:0000313" key="2">
    <source>
        <dbReference type="EMBL" id="QKW51949.1"/>
    </source>
</evidence>
<dbReference type="PRINTS" id="PR00598">
    <property type="entry name" value="HTHMARR"/>
</dbReference>
<accession>A0A7H8NBR0</accession>
<dbReference type="PANTHER" id="PTHR33164">
    <property type="entry name" value="TRANSCRIPTIONAL REGULATOR, MARR FAMILY"/>
    <property type="match status" value="1"/>
</dbReference>
<dbReference type="EMBL" id="CP054929">
    <property type="protein sequence ID" value="QKW51949.1"/>
    <property type="molecule type" value="Genomic_DNA"/>
</dbReference>
<dbReference type="InterPro" id="IPR039422">
    <property type="entry name" value="MarR/SlyA-like"/>
</dbReference>
<dbReference type="InterPro" id="IPR036390">
    <property type="entry name" value="WH_DNA-bd_sf"/>
</dbReference>
<dbReference type="SUPFAM" id="SSF46785">
    <property type="entry name" value="Winged helix' DNA-binding domain"/>
    <property type="match status" value="1"/>
</dbReference>
<dbReference type="PANTHER" id="PTHR33164:SF99">
    <property type="entry name" value="MARR FAMILY REGULATORY PROTEIN"/>
    <property type="match status" value="1"/>
</dbReference>
<gene>
    <name evidence="2" type="ORF">HUT08_23170</name>
</gene>
<dbReference type="Proteomes" id="UP000509303">
    <property type="component" value="Chromosome"/>
</dbReference>
<dbReference type="InterPro" id="IPR036388">
    <property type="entry name" value="WH-like_DNA-bd_sf"/>
</dbReference>
<keyword evidence="3" id="KW-1185">Reference proteome</keyword>
<reference evidence="2 3" key="1">
    <citation type="submission" date="2020-06" db="EMBL/GenBank/DDBJ databases">
        <title>Genome mining for natural products.</title>
        <authorList>
            <person name="Zhang B."/>
            <person name="Shi J."/>
            <person name="Ge H."/>
        </authorList>
    </citation>
    <scope>NUCLEOTIDE SEQUENCE [LARGE SCALE GENOMIC DNA]</scope>
    <source>
        <strain evidence="2 3">NA00687</strain>
    </source>
</reference>
<dbReference type="Gene3D" id="1.10.10.10">
    <property type="entry name" value="Winged helix-like DNA-binding domain superfamily/Winged helix DNA-binding domain"/>
    <property type="match status" value="1"/>
</dbReference>
<protein>
    <submittedName>
        <fullName evidence="2">MarR family transcriptional regulator</fullName>
    </submittedName>
</protein>
<dbReference type="GO" id="GO:0006950">
    <property type="term" value="P:response to stress"/>
    <property type="evidence" value="ECO:0007669"/>
    <property type="project" value="TreeGrafter"/>
</dbReference>
<dbReference type="Pfam" id="PF12802">
    <property type="entry name" value="MarR_2"/>
    <property type="match status" value="1"/>
</dbReference>
<dbReference type="InterPro" id="IPR000835">
    <property type="entry name" value="HTH_MarR-typ"/>
</dbReference>
<dbReference type="AlphaFoldDB" id="A0A7H8NBR0"/>
<dbReference type="GO" id="GO:0003700">
    <property type="term" value="F:DNA-binding transcription factor activity"/>
    <property type="evidence" value="ECO:0007669"/>
    <property type="project" value="InterPro"/>
</dbReference>
<proteinExistence type="predicted"/>
<evidence type="ECO:0000313" key="3">
    <source>
        <dbReference type="Proteomes" id="UP000509303"/>
    </source>
</evidence>
<dbReference type="RefSeq" id="WP_176163656.1">
    <property type="nucleotide sequence ID" value="NZ_CP054929.1"/>
</dbReference>
<dbReference type="SMART" id="SM00347">
    <property type="entry name" value="HTH_MARR"/>
    <property type="match status" value="1"/>
</dbReference>
<organism evidence="2 3">
    <name type="scientific">Streptomyces buecherae</name>
    <dbReference type="NCBI Taxonomy" id="2763006"/>
    <lineage>
        <taxon>Bacteria</taxon>
        <taxon>Bacillati</taxon>
        <taxon>Actinomycetota</taxon>
        <taxon>Actinomycetes</taxon>
        <taxon>Kitasatosporales</taxon>
        <taxon>Streptomycetaceae</taxon>
        <taxon>Streptomyces</taxon>
    </lineage>
</organism>
<dbReference type="PROSITE" id="PS50995">
    <property type="entry name" value="HTH_MARR_2"/>
    <property type="match status" value="1"/>
</dbReference>
<sequence length="155" mass="17153">MHDKPPKGPAAATDPTTDDTALGTLLAAAHQRCRQAFNSGLRAAGIEARHFAVLRGLAQHGPVSQRELIELLDVDKSAMVRIIDDLERQGLAERRRAVHDRRAYAVRLTTEGEQRLATVQEIAVPIGRELFGWLAPKDREHLVTTLRQLACKPAR</sequence>